<keyword evidence="1 3" id="KW-0853">WD repeat</keyword>
<evidence type="ECO:0000256" key="4">
    <source>
        <dbReference type="SAM" id="MobiDB-lite"/>
    </source>
</evidence>
<dbReference type="InterPro" id="IPR015943">
    <property type="entry name" value="WD40/YVTN_repeat-like_dom_sf"/>
</dbReference>
<evidence type="ECO:0000256" key="3">
    <source>
        <dbReference type="PROSITE-ProRule" id="PRU00221"/>
    </source>
</evidence>
<feature type="repeat" description="WD" evidence="3">
    <location>
        <begin position="736"/>
        <end position="770"/>
    </location>
</feature>
<name>A0A9P6VZX7_RHOMI</name>
<keyword evidence="6" id="KW-1185">Reference proteome</keyword>
<dbReference type="EMBL" id="PUHQ01000041">
    <property type="protein sequence ID" value="KAG0660752.1"/>
    <property type="molecule type" value="Genomic_DNA"/>
</dbReference>
<evidence type="ECO:0000313" key="5">
    <source>
        <dbReference type="EMBL" id="KAG0660752.1"/>
    </source>
</evidence>
<feature type="compositionally biased region" description="Basic and acidic residues" evidence="4">
    <location>
        <begin position="32"/>
        <end position="53"/>
    </location>
</feature>
<comment type="caution">
    <text evidence="5">The sequence shown here is derived from an EMBL/GenBank/DDBJ whole genome shotgun (WGS) entry which is preliminary data.</text>
</comment>
<dbReference type="Pfam" id="PF00400">
    <property type="entry name" value="WD40"/>
    <property type="match status" value="4"/>
</dbReference>
<dbReference type="PANTHER" id="PTHR14221">
    <property type="entry name" value="WD REPEAT DOMAIN 44"/>
    <property type="match status" value="1"/>
</dbReference>
<feature type="compositionally biased region" description="Polar residues" evidence="4">
    <location>
        <begin position="233"/>
        <end position="242"/>
    </location>
</feature>
<feature type="region of interest" description="Disordered" evidence="4">
    <location>
        <begin position="122"/>
        <end position="511"/>
    </location>
</feature>
<organism evidence="5 6">
    <name type="scientific">Rhodotorula mucilaginosa</name>
    <name type="common">Yeast</name>
    <name type="synonym">Rhodotorula rubra</name>
    <dbReference type="NCBI Taxonomy" id="5537"/>
    <lineage>
        <taxon>Eukaryota</taxon>
        <taxon>Fungi</taxon>
        <taxon>Dikarya</taxon>
        <taxon>Basidiomycota</taxon>
        <taxon>Pucciniomycotina</taxon>
        <taxon>Microbotryomycetes</taxon>
        <taxon>Sporidiobolales</taxon>
        <taxon>Sporidiobolaceae</taxon>
        <taxon>Rhodotorula</taxon>
    </lineage>
</organism>
<evidence type="ECO:0000256" key="2">
    <source>
        <dbReference type="ARBA" id="ARBA00022737"/>
    </source>
</evidence>
<feature type="repeat" description="WD" evidence="3">
    <location>
        <begin position="889"/>
        <end position="909"/>
    </location>
</feature>
<dbReference type="SMART" id="SM00320">
    <property type="entry name" value="WD40"/>
    <property type="match status" value="5"/>
</dbReference>
<gene>
    <name evidence="5" type="ORF">C6P46_004436</name>
</gene>
<evidence type="ECO:0008006" key="7">
    <source>
        <dbReference type="Google" id="ProtNLM"/>
    </source>
</evidence>
<feature type="compositionally biased region" description="Basic and acidic residues" evidence="4">
    <location>
        <begin position="130"/>
        <end position="145"/>
    </location>
</feature>
<dbReference type="InterPro" id="IPR040324">
    <property type="entry name" value="WDR44/Dgr2"/>
</dbReference>
<feature type="region of interest" description="Disordered" evidence="4">
    <location>
        <begin position="534"/>
        <end position="589"/>
    </location>
</feature>
<dbReference type="PROSITE" id="PS50294">
    <property type="entry name" value="WD_REPEATS_REGION"/>
    <property type="match status" value="3"/>
</dbReference>
<feature type="repeat" description="WD" evidence="3">
    <location>
        <begin position="696"/>
        <end position="736"/>
    </location>
</feature>
<dbReference type="Proteomes" id="UP000777482">
    <property type="component" value="Unassembled WGS sequence"/>
</dbReference>
<dbReference type="PRINTS" id="PR00320">
    <property type="entry name" value="GPROTEINBRPT"/>
</dbReference>
<dbReference type="PANTHER" id="PTHR14221:SF0">
    <property type="entry name" value="WD REPEAT-CONTAINING PROTEIN 44"/>
    <property type="match status" value="1"/>
</dbReference>
<dbReference type="PROSITE" id="PS50082">
    <property type="entry name" value="WD_REPEATS_2"/>
    <property type="match status" value="4"/>
</dbReference>
<proteinExistence type="predicted"/>
<feature type="compositionally biased region" description="Polar residues" evidence="4">
    <location>
        <begin position="390"/>
        <end position="412"/>
    </location>
</feature>
<feature type="compositionally biased region" description="Basic residues" evidence="4">
    <location>
        <begin position="440"/>
        <end position="456"/>
    </location>
</feature>
<feature type="compositionally biased region" description="Low complexity" evidence="4">
    <location>
        <begin position="647"/>
        <end position="667"/>
    </location>
</feature>
<dbReference type="Gene3D" id="2.130.10.10">
    <property type="entry name" value="YVTN repeat-like/Quinoprotein amine dehydrogenase"/>
    <property type="match status" value="2"/>
</dbReference>
<dbReference type="InterPro" id="IPR036322">
    <property type="entry name" value="WD40_repeat_dom_sf"/>
</dbReference>
<sequence length="1095" mass="117327">MPDQWAPQADLPNILVHPASPRDPLQPAGTAAERERDVAAAKGDTSSHSERSGGQESSTKGWQSGKAPPLHKRASHTSSISGGGGSNSNAGQKSDRSFLGSIAAALPTFSLSSFKLPGAPTFVTVEHDDDESRQSEDEADFRARDEEDEDRESVEVSSDERDDQDDGDDDGGEVVLTRADGPAPILARGGDGMTGTSSAADQVDLTNSPDLRIEDLAIDGPNIVSDTPAPPTEAQSATSSTAPKPGFPTLARTPSSAFVSASKEGRINPLTLHAIARRDSEQEAIRMVHERKETERRREDSTQSTVRGGAGGGVGTPPQTPTQPQQLNHRSSLRGILSNSPGRSESPTPLTDDERAKLKKPRPTGLGRVLQDDARSVGTSSSGPGFPRSATMSSTASGSRFSLHQPRASTSRGVPDRHRAVSEAHSLAPSEGGGDEPDRKKKKKPGFFSRFGKKKDRSAPPPPPLPNSPTSVRGHDSDFDTAVPHSPLSEMTPPRGAAAHPTAPAEKIRIVKVRAKGKSHKDFGRLFLAQELVIEPNTQRPSIASAGDDESIHSSTLGDAASIHSKTSRGKTEDPPAAGPSAQRKKNAVWATKFSEDGKYLAVGGKDGVVRVWEVLSSPQDRAATLNPTSPLDSSFPHDVPSFGRSASTFAPATPTTTAPAVPAAATGSGKKKGTSRRRAPVCVMPVFGTRPVREFVGHEADVLDLSWSKNNFLLSSSMDKTVRLWHVSRSECLCAFQHLDFVTSIAFHPKDDRFFLSGSLDCKLRLWNIPEKRVHIWTELPELITSVAFTRDGKYAIAGSFVGVVIFLEVENFRFHSMFAAKSTRGGKNIKGKKVTSLCPFPLPSTTGDRLLVTTNDSRMRLYHASDKIVEAKYAGHENTSSQIRATFSDDGKWIISGSEDRHVYIWDSGLGPTSSGGFRLKKKFKDGGGYESFAMPAHIVTSAIFAPTMVRMHLMNAGDPIFADGRTHLARLERTLSGNSLDLVGTQSRMSISTSAGPSVRNGIDRSDRDVLVPATTRDGSLLPDVSSAEHAIIIVADDETGVISVFRNSPIPHELSLDGKRARHDRGPVAGVTREKSKRWSRASATPSDPGR</sequence>
<feature type="compositionally biased region" description="Polar residues" evidence="4">
    <location>
        <begin position="337"/>
        <end position="349"/>
    </location>
</feature>
<reference evidence="5 6" key="1">
    <citation type="submission" date="2020-11" db="EMBL/GenBank/DDBJ databases">
        <title>Kefir isolates.</title>
        <authorList>
            <person name="Marcisauskas S."/>
            <person name="Kim Y."/>
            <person name="Blasche S."/>
        </authorList>
    </citation>
    <scope>NUCLEOTIDE SEQUENCE [LARGE SCALE GENOMIC DNA]</scope>
    <source>
        <strain evidence="5 6">KR</strain>
    </source>
</reference>
<keyword evidence="2" id="KW-0677">Repeat</keyword>
<feature type="region of interest" description="Disordered" evidence="4">
    <location>
        <begin position="1061"/>
        <end position="1095"/>
    </location>
</feature>
<evidence type="ECO:0000256" key="1">
    <source>
        <dbReference type="ARBA" id="ARBA00022574"/>
    </source>
</evidence>
<dbReference type="InterPro" id="IPR001680">
    <property type="entry name" value="WD40_rpt"/>
</dbReference>
<feature type="region of interest" description="Disordered" evidence="4">
    <location>
        <begin position="1"/>
        <end position="94"/>
    </location>
</feature>
<feature type="compositionally biased region" description="Acidic residues" evidence="4">
    <location>
        <begin position="160"/>
        <end position="172"/>
    </location>
</feature>
<accession>A0A9P6VZX7</accession>
<feature type="repeat" description="WD" evidence="3">
    <location>
        <begin position="582"/>
        <end position="623"/>
    </location>
</feature>
<feature type="compositionally biased region" description="Polar residues" evidence="4">
    <location>
        <begin position="194"/>
        <end position="209"/>
    </location>
</feature>
<evidence type="ECO:0000313" key="6">
    <source>
        <dbReference type="Proteomes" id="UP000777482"/>
    </source>
</evidence>
<dbReference type="OrthoDB" id="1932312at2759"/>
<protein>
    <recommendedName>
        <fullName evidence="7">WD repeat-containing protein 44</fullName>
    </recommendedName>
</protein>
<feature type="region of interest" description="Disordered" evidence="4">
    <location>
        <begin position="646"/>
        <end position="678"/>
    </location>
</feature>
<feature type="compositionally biased region" description="Basic and acidic residues" evidence="4">
    <location>
        <begin position="276"/>
        <end position="301"/>
    </location>
</feature>
<dbReference type="AlphaFoldDB" id="A0A9P6VZX7"/>
<dbReference type="InterPro" id="IPR020472">
    <property type="entry name" value="WD40_PAC1"/>
</dbReference>
<dbReference type="SUPFAM" id="SSF50978">
    <property type="entry name" value="WD40 repeat-like"/>
    <property type="match status" value="1"/>
</dbReference>
<feature type="compositionally biased region" description="Polar residues" evidence="4">
    <location>
        <begin position="1086"/>
        <end position="1095"/>
    </location>
</feature>